<sequence>MTSMNIQTANDSIIEAIKAIVALDPETILSYDDDGYLDEADQKDLAELISAKKRGELKCVNLDEFDLEMRSFLKRKRSK</sequence>
<dbReference type="AlphaFoldDB" id="A0A1Y5MNU7"/>
<dbReference type="RefSeq" id="WP_087583330.1">
    <property type="nucleotide sequence ID" value="NZ_NDYN01000006.1"/>
</dbReference>
<accession>A0A1Y5MNU7</accession>
<proteinExistence type="predicted"/>
<evidence type="ECO:0000313" key="2">
    <source>
        <dbReference type="Proteomes" id="UP000196317"/>
    </source>
</evidence>
<organism evidence="1 2">
    <name type="scientific">Campylobacter concisus</name>
    <dbReference type="NCBI Taxonomy" id="199"/>
    <lineage>
        <taxon>Bacteria</taxon>
        <taxon>Pseudomonadati</taxon>
        <taxon>Campylobacterota</taxon>
        <taxon>Epsilonproteobacteria</taxon>
        <taxon>Campylobacterales</taxon>
        <taxon>Campylobacteraceae</taxon>
        <taxon>Campylobacter</taxon>
    </lineage>
</organism>
<dbReference type="Proteomes" id="UP000196317">
    <property type="component" value="Unassembled WGS sequence"/>
</dbReference>
<comment type="caution">
    <text evidence="1">The sequence shown here is derived from an EMBL/GenBank/DDBJ whole genome shotgun (WGS) entry which is preliminary data.</text>
</comment>
<reference evidence="1 2" key="1">
    <citation type="submission" date="2017-04" db="EMBL/GenBank/DDBJ databases">
        <title>Complete genome of Campylobacter concisus ATCC 33237T and draft genomes for an additional eight well characterized C. concisus strains.</title>
        <authorList>
            <person name="Cornelius A.J."/>
            <person name="Miller W.G."/>
            <person name="Lastovica A.J."/>
            <person name="On S.L."/>
            <person name="French N.P."/>
            <person name="Vandenberg O."/>
            <person name="Biggs P.J."/>
        </authorList>
    </citation>
    <scope>NUCLEOTIDE SEQUENCE [LARGE SCALE GENOMIC DNA]</scope>
    <source>
        <strain evidence="1 2">CCUG 19995</strain>
    </source>
</reference>
<dbReference type="EMBL" id="NDYN01000006">
    <property type="protein sequence ID" value="OUT07332.1"/>
    <property type="molecule type" value="Genomic_DNA"/>
</dbReference>
<evidence type="ECO:0000313" key="1">
    <source>
        <dbReference type="EMBL" id="OUT07332.1"/>
    </source>
</evidence>
<protein>
    <submittedName>
        <fullName evidence="1">Uncharacterized protein</fullName>
    </submittedName>
</protein>
<name>A0A1Y5MNU7_9BACT</name>
<gene>
    <name evidence="1" type="ORF">B9N65_06845</name>
</gene>